<reference evidence="2" key="1">
    <citation type="submission" date="2025-08" db="UniProtKB">
        <authorList>
            <consortium name="Ensembl"/>
        </authorList>
    </citation>
    <scope>IDENTIFICATION</scope>
</reference>
<feature type="region of interest" description="Disordered" evidence="1">
    <location>
        <begin position="1054"/>
        <end position="1082"/>
    </location>
</feature>
<keyword evidence="3" id="KW-1185">Reference proteome</keyword>
<feature type="region of interest" description="Disordered" evidence="1">
    <location>
        <begin position="614"/>
        <end position="660"/>
    </location>
</feature>
<dbReference type="Ensembl" id="ENSAOWT00000028808.1">
    <property type="protein sequence ID" value="ENSAOWP00000025420.1"/>
    <property type="gene ID" value="ENSAOWG00000017158.1"/>
</dbReference>
<feature type="region of interest" description="Disordered" evidence="1">
    <location>
        <begin position="383"/>
        <end position="404"/>
    </location>
</feature>
<accession>A0A8B9QJC0</accession>
<dbReference type="InterPro" id="IPR037656">
    <property type="entry name" value="DUF5525"/>
</dbReference>
<dbReference type="PANTHER" id="PTHR28422:SF1">
    <property type="entry name" value="SIMILAR TO HUMAN CHROMOSOME 15 OPEN READING FRAME 39"/>
    <property type="match status" value="1"/>
</dbReference>
<feature type="region of interest" description="Disordered" evidence="1">
    <location>
        <begin position="683"/>
        <end position="707"/>
    </location>
</feature>
<evidence type="ECO:0000256" key="1">
    <source>
        <dbReference type="SAM" id="MobiDB-lite"/>
    </source>
</evidence>
<name>A0A8B9QJC0_APTOW</name>
<feature type="compositionally biased region" description="Low complexity" evidence="1">
    <location>
        <begin position="630"/>
        <end position="646"/>
    </location>
</feature>
<feature type="region of interest" description="Disordered" evidence="1">
    <location>
        <begin position="533"/>
        <end position="571"/>
    </location>
</feature>
<evidence type="ECO:0000313" key="3">
    <source>
        <dbReference type="Proteomes" id="UP000694424"/>
    </source>
</evidence>
<reference evidence="2" key="2">
    <citation type="submission" date="2025-09" db="UniProtKB">
        <authorList>
            <consortium name="Ensembl"/>
        </authorList>
    </citation>
    <scope>IDENTIFICATION</scope>
</reference>
<dbReference type="Proteomes" id="UP000694424">
    <property type="component" value="Unplaced"/>
</dbReference>
<organism evidence="2 3">
    <name type="scientific">Apteryx owenii</name>
    <name type="common">Little spotted kiwi</name>
    <dbReference type="NCBI Taxonomy" id="8824"/>
    <lineage>
        <taxon>Eukaryota</taxon>
        <taxon>Metazoa</taxon>
        <taxon>Chordata</taxon>
        <taxon>Craniata</taxon>
        <taxon>Vertebrata</taxon>
        <taxon>Euteleostomi</taxon>
        <taxon>Archelosauria</taxon>
        <taxon>Archosauria</taxon>
        <taxon>Dinosauria</taxon>
        <taxon>Saurischia</taxon>
        <taxon>Theropoda</taxon>
        <taxon>Coelurosauria</taxon>
        <taxon>Aves</taxon>
        <taxon>Palaeognathae</taxon>
        <taxon>Apterygiformes</taxon>
        <taxon>Apterygidae</taxon>
        <taxon>Apteryx</taxon>
    </lineage>
</organism>
<feature type="region of interest" description="Disordered" evidence="1">
    <location>
        <begin position="218"/>
        <end position="238"/>
    </location>
</feature>
<dbReference type="PANTHER" id="PTHR28422">
    <property type="entry name" value="SIMILAR TO HUMAN CHROMOSOME 15 OPEN READING FRAME 39"/>
    <property type="match status" value="1"/>
</dbReference>
<dbReference type="Pfam" id="PF17663">
    <property type="entry name" value="DUF5525"/>
    <property type="match status" value="2"/>
</dbReference>
<sequence>MAGKRHLESLDPVIFNKLPRLEPEPGLGLPASLCKASPLPPPGPESHCSYKGSYFACPLPSHDGPEPLARWSPAAAYLHYAGSAVGQPLRAEGTLVNCLLYRHEAESLGARLQPPSAEKGKDSLVRELLMPVAVHKAVAPAGCATLAVPKPVYRAPVCFVEPRAPPALATRADGLHKRPGDADWDLPGSAASFSPYYAAFEKYGPPAGAPFLEASYPAAHHPGKGPEVGGGSGGGLRQDAWSQLRAPAASPLPRSPAPAYRERPPACYPHAPYPLPLHRPALLYHPEAPALEKPASALSSVPGSYKAFGFPASGDPQPFPSTYLTPQVPRSYFAGPLESYAPRAAGSAEPPRRPPACKVDFPQPSPSFAFGPPDVAFYSASFAGAEPPRKGHGDGQAAEQDPPYLEKRRTSLALRESTHGARGAPEAPPAAPIVIADSPVPHQLKDLQSGEISPSSPPMPVINNVFSLAPYRDYLEGSEGSAEVPFSKDHPKVDTPNPGPQGGSLSGPGGAGGRGPAPDGVVLDLSLKKRLMKPGETQGPAGHVKGTSEGEDAAGEKEEPPRKVETGEGAKAQTLPLLIEVGSGDKSNFQSSATFMFKKYKILKSLLPGAVPPCQAARPQAMQPSPPAVAPSGSVPAPQSPHASPQPHSPPVPPALHADPQPSTSILQVTCLNLKLPDISKPLLPSAPEAPRTLGEDNVSLPSHCESPAQQTSASQYFTALHASLCNVISCSVSGSSPELLQEWLKRPTKGKEIWLAFKDVAALLSKLLSQLETFMFTRKCPFPHVVRAGAIFIPIHVVKEKLFPKLPGASVDQVLQEHKVELRPTTLSEEKLLRDLELKSCTSRMLKLLALKQLPDIYPDLLNLHWHDSVKQQLGRATFFRANNGLRHHWSSSILPLCWRNGALAAGLGLGGAGAGGPRRDPARGRGGPRHVLAEGCAGGGSAGRSVHHGGTWRCGADVPNPVLSPPLGRADMETPGADGEAVATGAPAHVLKGKRRKGKLPVTSGAWGHRGHRDEAAVCWETSGKSSGEPPGKTPSPWACGRAGCCEGALPRQRSATASRGQHDAGAPRGDGARPVRSPETRLSRLAHAIPRKHPCLPAPSCFPTSQALQRLGTTLKGGEIATSTVTGLTFLLF</sequence>
<proteinExistence type="predicted"/>
<feature type="compositionally biased region" description="Basic and acidic residues" evidence="1">
    <location>
        <begin position="554"/>
        <end position="568"/>
    </location>
</feature>
<feature type="compositionally biased region" description="Gly residues" evidence="1">
    <location>
        <begin position="500"/>
        <end position="515"/>
    </location>
</feature>
<dbReference type="AlphaFoldDB" id="A0A8B9QJC0"/>
<evidence type="ECO:0000313" key="2">
    <source>
        <dbReference type="Ensembl" id="ENSAOWP00000025420.1"/>
    </source>
</evidence>
<feature type="compositionally biased region" description="Basic and acidic residues" evidence="1">
    <location>
        <begin position="1073"/>
        <end position="1082"/>
    </location>
</feature>
<protein>
    <submittedName>
        <fullName evidence="2">Chromosome 15 open reading frame 39</fullName>
    </submittedName>
</protein>
<feature type="region of interest" description="Disordered" evidence="1">
    <location>
        <begin position="479"/>
        <end position="521"/>
    </location>
</feature>
<feature type="compositionally biased region" description="Gly residues" evidence="1">
    <location>
        <begin position="226"/>
        <end position="236"/>
    </location>
</feature>